<dbReference type="Pfam" id="PF00817">
    <property type="entry name" value="IMS"/>
    <property type="match status" value="1"/>
</dbReference>
<evidence type="ECO:0000256" key="2">
    <source>
        <dbReference type="ARBA" id="ARBA00022763"/>
    </source>
</evidence>
<reference evidence="4 5" key="1">
    <citation type="submission" date="2019-12" db="EMBL/GenBank/DDBJ databases">
        <title>Rhizobium genotypes associated with high levels of biological nitrogen fixation by grain legumes in a temperate-maritime cropping system.</title>
        <authorList>
            <person name="Maluk M."/>
            <person name="Francesc Ferrando Molina F."/>
            <person name="Lopez Del Egido L."/>
            <person name="Lafos M."/>
            <person name="Langarica-Fuentes A."/>
            <person name="Gebre Yohannes G."/>
            <person name="Young M.W."/>
            <person name="Martin P."/>
            <person name="Gantlett R."/>
            <person name="Kenicer G."/>
            <person name="Hawes C."/>
            <person name="Begg G.S."/>
            <person name="Quilliam R.S."/>
            <person name="Squire G.R."/>
            <person name="Poole P.S."/>
            <person name="Young P.W."/>
            <person name="Iannetta P.M."/>
            <person name="James E.K."/>
        </authorList>
    </citation>
    <scope>NUCLEOTIDE SEQUENCE [LARGE SCALE GENOMIC DNA]</scope>
    <source>
        <strain evidence="4 5">JHI366</strain>
    </source>
</reference>
<dbReference type="InterPro" id="IPR050356">
    <property type="entry name" value="SulA_CellDiv_inhibitor"/>
</dbReference>
<feature type="domain" description="UmuC" evidence="3">
    <location>
        <begin position="26"/>
        <end position="153"/>
    </location>
</feature>
<dbReference type="CDD" id="cd03468">
    <property type="entry name" value="PolY_like"/>
    <property type="match status" value="1"/>
</dbReference>
<protein>
    <submittedName>
        <fullName evidence="4">DNA polymerase Y family protein</fullName>
    </submittedName>
</protein>
<sequence length="505" mass="55065">MPRVVSIYLPDLAIERIRRADGTGELSAERPLVVVAKSGSKRWIAAADAKARLAGIHTGMPAAKAQAIVQGLQMVDADPIADAAALERLTLWALTQYSPIVAMDAPDGIVMNTEGADHLQGGEQLMLSGIVNRFHSKGLTARVAIADSRGAAHALSPVSNRGVVIVPCGEASLFVERLPIASLRLPAEIVTSLRTLGFQTVGELSATPRAPLALRFGPEIGRRLDQIHGRLPEPIEPIRPMDVVEVSRAFAEPIGAAETIAKYVSRLVVQLCDALQKKGLGVRRADLLVHNVDNTLQAIRAGTARPARDVAWLTKLLHDRIEKIEPGFGIEKLSLVAVMTEPLAETQKASSLVEEEVVDIAPLIDVIGNRGQRVYRMAPVASDVPERSVQRVSAVAEATGTSWALHWPRPIRLLARPEPIVVIALLPDHPPVSITWRGKRRRVKRADGPERIFGEWWTRSSEFDAVRDYFVVEDEAGERFWIFRSGDGVDAATGSHRWFLHGIFA</sequence>
<dbReference type="RefSeq" id="WP_164013838.1">
    <property type="nucleotide sequence ID" value="NZ_WUFT01000016.1"/>
</dbReference>
<dbReference type="Proteomes" id="UP000471753">
    <property type="component" value="Unassembled WGS sequence"/>
</dbReference>
<organism evidence="4 5">
    <name type="scientific">Rhizobium phaseoli</name>
    <dbReference type="NCBI Taxonomy" id="396"/>
    <lineage>
        <taxon>Bacteria</taxon>
        <taxon>Pseudomonadati</taxon>
        <taxon>Pseudomonadota</taxon>
        <taxon>Alphaproteobacteria</taxon>
        <taxon>Hyphomicrobiales</taxon>
        <taxon>Rhizobiaceae</taxon>
        <taxon>Rhizobium/Agrobacterium group</taxon>
        <taxon>Rhizobium</taxon>
    </lineage>
</organism>
<gene>
    <name evidence="4" type="ORF">GR197_23300</name>
</gene>
<evidence type="ECO:0000313" key="5">
    <source>
        <dbReference type="Proteomes" id="UP000471753"/>
    </source>
</evidence>
<proteinExistence type="inferred from homology"/>
<evidence type="ECO:0000256" key="1">
    <source>
        <dbReference type="ARBA" id="ARBA00010945"/>
    </source>
</evidence>
<accession>A0A7K3UIB2</accession>
<dbReference type="EMBL" id="WUFT01000016">
    <property type="protein sequence ID" value="NEJ73430.1"/>
    <property type="molecule type" value="Genomic_DNA"/>
</dbReference>
<dbReference type="GO" id="GO:0006281">
    <property type="term" value="P:DNA repair"/>
    <property type="evidence" value="ECO:0007669"/>
    <property type="project" value="InterPro"/>
</dbReference>
<comment type="caution">
    <text evidence="4">The sequence shown here is derived from an EMBL/GenBank/DDBJ whole genome shotgun (WGS) entry which is preliminary data.</text>
</comment>
<dbReference type="PANTHER" id="PTHR35369">
    <property type="entry name" value="BLR3025 PROTEIN-RELATED"/>
    <property type="match status" value="1"/>
</dbReference>
<dbReference type="PANTHER" id="PTHR35369:SF2">
    <property type="entry name" value="BLR3025 PROTEIN"/>
    <property type="match status" value="1"/>
</dbReference>
<dbReference type="Gene3D" id="3.30.70.270">
    <property type="match status" value="1"/>
</dbReference>
<dbReference type="AlphaFoldDB" id="A0A7K3UIB2"/>
<name>A0A7K3UIB2_9HYPH</name>
<comment type="similarity">
    <text evidence="1">Belongs to the DNA polymerase type-Y family.</text>
</comment>
<dbReference type="InterPro" id="IPR043502">
    <property type="entry name" value="DNA/RNA_pol_sf"/>
</dbReference>
<dbReference type="SUPFAM" id="SSF56672">
    <property type="entry name" value="DNA/RNA polymerases"/>
    <property type="match status" value="1"/>
</dbReference>
<dbReference type="InterPro" id="IPR043128">
    <property type="entry name" value="Rev_trsase/Diguanyl_cyclase"/>
</dbReference>
<keyword evidence="2" id="KW-0227">DNA damage</keyword>
<dbReference type="Gene3D" id="3.40.1170.60">
    <property type="match status" value="1"/>
</dbReference>
<evidence type="ECO:0000313" key="4">
    <source>
        <dbReference type="EMBL" id="NEJ73430.1"/>
    </source>
</evidence>
<dbReference type="InterPro" id="IPR001126">
    <property type="entry name" value="UmuC"/>
</dbReference>
<evidence type="ECO:0000259" key="3">
    <source>
        <dbReference type="Pfam" id="PF00817"/>
    </source>
</evidence>